<organism evidence="1 2">
    <name type="scientific">Actinoplanes missouriensis (strain ATCC 14538 / DSM 43046 / CBS 188.64 / JCM 3121 / NBRC 102363 / NCIMB 12654 / NRRL B-3342 / UNCC 431)</name>
    <dbReference type="NCBI Taxonomy" id="512565"/>
    <lineage>
        <taxon>Bacteria</taxon>
        <taxon>Bacillati</taxon>
        <taxon>Actinomycetota</taxon>
        <taxon>Actinomycetes</taxon>
        <taxon>Micromonosporales</taxon>
        <taxon>Micromonosporaceae</taxon>
        <taxon>Actinoplanes</taxon>
    </lineage>
</organism>
<accession>I0HDS3</accession>
<dbReference type="STRING" id="512565.AMIS_59400"/>
<evidence type="ECO:0000313" key="2">
    <source>
        <dbReference type="Proteomes" id="UP000007882"/>
    </source>
</evidence>
<name>I0HDS3_ACTM4</name>
<proteinExistence type="predicted"/>
<keyword evidence="2" id="KW-1185">Reference proteome</keyword>
<dbReference type="KEGG" id="ams:AMIS_59400"/>
<dbReference type="PATRIC" id="fig|512565.3.peg.5936"/>
<evidence type="ECO:0008006" key="3">
    <source>
        <dbReference type="Google" id="ProtNLM"/>
    </source>
</evidence>
<sequence length="51" mass="5149">MIAMPPKRARIPWPAIGPVIGLTLGAVDSVVNHIPVLLGEVGAARAAAPPS</sequence>
<dbReference type="Proteomes" id="UP000007882">
    <property type="component" value="Chromosome"/>
</dbReference>
<reference evidence="1 2" key="1">
    <citation type="submission" date="2012-02" db="EMBL/GenBank/DDBJ databases">
        <title>Complete genome sequence of Actinoplanes missouriensis 431 (= NBRC 102363).</title>
        <authorList>
            <person name="Ohnishi Y."/>
            <person name="Ishikawa J."/>
            <person name="Sekine M."/>
            <person name="Hosoyama A."/>
            <person name="Harada T."/>
            <person name="Narita H."/>
            <person name="Hata T."/>
            <person name="Konno Y."/>
            <person name="Tutikane K."/>
            <person name="Fujita N."/>
            <person name="Horinouchi S."/>
            <person name="Hayakawa M."/>
        </authorList>
    </citation>
    <scope>NUCLEOTIDE SEQUENCE [LARGE SCALE GENOMIC DNA]</scope>
    <source>
        <strain evidence="2">ATCC 14538 / DSM 43046 / CBS 188.64 / JCM 3121 / NBRC 102363 / NCIMB 12654 / NRRL B-3342 / UNCC 431</strain>
    </source>
</reference>
<dbReference type="HOGENOM" id="CLU_3094680_0_0_11"/>
<evidence type="ECO:0000313" key="1">
    <source>
        <dbReference type="EMBL" id="BAL91160.1"/>
    </source>
</evidence>
<dbReference type="EMBL" id="AP012319">
    <property type="protein sequence ID" value="BAL91160.1"/>
    <property type="molecule type" value="Genomic_DNA"/>
</dbReference>
<protein>
    <recommendedName>
        <fullName evidence="3">MFS transporter</fullName>
    </recommendedName>
</protein>
<dbReference type="AlphaFoldDB" id="I0HDS3"/>
<gene>
    <name evidence="1" type="ordered locus">AMIS_59400</name>
</gene>